<feature type="signal peptide" evidence="1">
    <location>
        <begin position="1"/>
        <end position="22"/>
    </location>
</feature>
<organism evidence="2">
    <name type="scientific">Arsenophonus endosymbiont of Trialeurodes vaporariorum</name>
    <dbReference type="NCBI Taxonomy" id="235567"/>
    <lineage>
        <taxon>Bacteria</taxon>
        <taxon>Pseudomonadati</taxon>
        <taxon>Pseudomonadota</taxon>
        <taxon>Gammaproteobacteria</taxon>
        <taxon>Enterobacterales</taxon>
        <taxon>Morganellaceae</taxon>
        <taxon>Arsenophonus</taxon>
    </lineage>
</organism>
<gene>
    <name evidence="2" type="ORF">ARTV_1474</name>
</gene>
<evidence type="ECO:0000313" key="2">
    <source>
        <dbReference type="EMBL" id="SSW95527.1"/>
    </source>
</evidence>
<proteinExistence type="predicted"/>
<dbReference type="EMBL" id="UFQR01000005">
    <property type="protein sequence ID" value="SSW95527.1"/>
    <property type="molecule type" value="Genomic_DNA"/>
</dbReference>
<keyword evidence="1" id="KW-0732">Signal</keyword>
<name>A0A3B0MCZ8_9GAMM</name>
<evidence type="ECO:0008006" key="3">
    <source>
        <dbReference type="Google" id="ProtNLM"/>
    </source>
</evidence>
<reference evidence="2" key="1">
    <citation type="submission" date="2018-04" db="EMBL/GenBank/DDBJ databases">
        <authorList>
            <person name="Go L.Y."/>
            <person name="Mitchell J.A."/>
        </authorList>
    </citation>
    <scope>NUCLEOTIDE SEQUENCE</scope>
    <source>
        <strain evidence="2">ARTV</strain>
    </source>
</reference>
<evidence type="ECO:0000256" key="1">
    <source>
        <dbReference type="SAM" id="SignalP"/>
    </source>
</evidence>
<accession>A0A3B0MCZ8</accession>
<protein>
    <recommendedName>
        <fullName evidence="3">DUF3757 domain-containing protein</fullName>
    </recommendedName>
</protein>
<dbReference type="AlphaFoldDB" id="A0A3B0MCZ8"/>
<dbReference type="InterPro" id="IPR022231">
    <property type="entry name" value="DUF3757"/>
</dbReference>
<dbReference type="Pfam" id="PF12582">
    <property type="entry name" value="DUF3757"/>
    <property type="match status" value="1"/>
</dbReference>
<feature type="chain" id="PRO_5017291063" description="DUF3757 domain-containing protein" evidence="1">
    <location>
        <begin position="23"/>
        <end position="151"/>
    </location>
</feature>
<sequence length="151" mass="16699" precursor="true">MKKIVTLIIVASLLGFSLISQATENCPALNNIAGASGVFRADGINGEWRGVLQGIIVEKAALQSFEMALAIQESQTAPSKFQHCTYLVGDDKTLDMKFDLKNENEIEREFTIQTVCNLWKKEDGPFGLIYDACEKTAPENCIFTVDHLNIL</sequence>